<reference evidence="4" key="1">
    <citation type="submission" date="2022-05" db="EMBL/GenBank/DDBJ databases">
        <title>Novel bacterial taxa in a minimal lignocellulolytic consortium and its capacity to transform plastics disclosed by genome-resolved metagenomics.</title>
        <authorList>
            <person name="Rodriguez C.A.D."/>
            <person name="Diaz-Garcia L."/>
            <person name="Herrera K."/>
            <person name="Tarazona N.A."/>
            <person name="Sproer C."/>
            <person name="Overmann J."/>
            <person name="Jimenez D.J."/>
        </authorList>
    </citation>
    <scope>NUCLEOTIDE SEQUENCE</scope>
    <source>
        <strain evidence="4">MAG5</strain>
    </source>
</reference>
<dbReference type="PROSITE" id="PS50887">
    <property type="entry name" value="GGDEF"/>
    <property type="match status" value="1"/>
</dbReference>
<gene>
    <name evidence="4" type="ORF">NAG76_10595</name>
</gene>
<keyword evidence="1" id="KW-1133">Transmembrane helix</keyword>
<dbReference type="GO" id="GO:0052621">
    <property type="term" value="F:diguanylate cyclase activity"/>
    <property type="evidence" value="ECO:0007669"/>
    <property type="project" value="UniProtKB-EC"/>
</dbReference>
<protein>
    <submittedName>
        <fullName evidence="4">Diguanylate cyclase</fullName>
        <ecNumber evidence="4">2.7.7.65</ecNumber>
    </submittedName>
</protein>
<feature type="domain" description="GGDEF" evidence="3">
    <location>
        <begin position="418"/>
        <end position="561"/>
    </location>
</feature>
<evidence type="ECO:0000259" key="2">
    <source>
        <dbReference type="PROSITE" id="PS50113"/>
    </source>
</evidence>
<organism evidence="4 5">
    <name type="scientific">Candidatus Pristimantibacillus lignocellulolyticus</name>
    <dbReference type="NCBI Taxonomy" id="2994561"/>
    <lineage>
        <taxon>Bacteria</taxon>
        <taxon>Bacillati</taxon>
        <taxon>Bacillota</taxon>
        <taxon>Bacilli</taxon>
        <taxon>Bacillales</taxon>
        <taxon>Paenibacillaceae</taxon>
        <taxon>Candidatus Pristimantibacillus</taxon>
    </lineage>
</organism>
<evidence type="ECO:0000313" key="4">
    <source>
        <dbReference type="EMBL" id="URN96636.1"/>
    </source>
</evidence>
<dbReference type="KEGG" id="plig:NAG76_10595"/>
<dbReference type="Gene3D" id="3.30.70.270">
    <property type="match status" value="1"/>
</dbReference>
<dbReference type="Pfam" id="PF16927">
    <property type="entry name" value="HisKA_7TM"/>
    <property type="match status" value="1"/>
</dbReference>
<feature type="transmembrane region" description="Helical" evidence="1">
    <location>
        <begin position="176"/>
        <end position="197"/>
    </location>
</feature>
<evidence type="ECO:0000259" key="3">
    <source>
        <dbReference type="PROSITE" id="PS50887"/>
    </source>
</evidence>
<dbReference type="InterPro" id="IPR035965">
    <property type="entry name" value="PAS-like_dom_sf"/>
</dbReference>
<feature type="transmembrane region" description="Helical" evidence="1">
    <location>
        <begin position="64"/>
        <end position="84"/>
    </location>
</feature>
<dbReference type="Proteomes" id="UP001056756">
    <property type="component" value="Chromosome"/>
</dbReference>
<keyword evidence="1" id="KW-0472">Membrane</keyword>
<dbReference type="NCBIfam" id="TIGR00229">
    <property type="entry name" value="sensory_box"/>
    <property type="match status" value="1"/>
</dbReference>
<dbReference type="InterPro" id="IPR031621">
    <property type="entry name" value="HisKA_7TM"/>
</dbReference>
<feature type="transmembrane region" description="Helical" evidence="1">
    <location>
        <begin position="96"/>
        <end position="114"/>
    </location>
</feature>
<feature type="transmembrane region" description="Helical" evidence="1">
    <location>
        <begin position="138"/>
        <end position="164"/>
    </location>
</feature>
<dbReference type="SUPFAM" id="SSF55073">
    <property type="entry name" value="Nucleotide cyclase"/>
    <property type="match status" value="1"/>
</dbReference>
<dbReference type="SUPFAM" id="SSF55785">
    <property type="entry name" value="PYP-like sensor domain (PAS domain)"/>
    <property type="match status" value="1"/>
</dbReference>
<name>A0A9J6ZKP6_9BACL</name>
<dbReference type="NCBIfam" id="TIGR00254">
    <property type="entry name" value="GGDEF"/>
    <property type="match status" value="1"/>
</dbReference>
<feature type="transmembrane region" description="Helical" evidence="1">
    <location>
        <begin position="6"/>
        <end position="25"/>
    </location>
</feature>
<feature type="domain" description="PAC" evidence="2">
    <location>
        <begin position="306"/>
        <end position="358"/>
    </location>
</feature>
<dbReference type="CDD" id="cd01949">
    <property type="entry name" value="GGDEF"/>
    <property type="match status" value="1"/>
</dbReference>
<dbReference type="InterPro" id="IPR050469">
    <property type="entry name" value="Diguanylate_Cyclase"/>
</dbReference>
<evidence type="ECO:0000256" key="1">
    <source>
        <dbReference type="SAM" id="Phobius"/>
    </source>
</evidence>
<dbReference type="InterPro" id="IPR000014">
    <property type="entry name" value="PAS"/>
</dbReference>
<dbReference type="FunFam" id="3.30.70.270:FF:000001">
    <property type="entry name" value="Diguanylate cyclase domain protein"/>
    <property type="match status" value="1"/>
</dbReference>
<dbReference type="InterPro" id="IPR000700">
    <property type="entry name" value="PAS-assoc_C"/>
</dbReference>
<dbReference type="AlphaFoldDB" id="A0A9J6ZKP6"/>
<dbReference type="SMART" id="SM00267">
    <property type="entry name" value="GGDEF"/>
    <property type="match status" value="1"/>
</dbReference>
<dbReference type="PANTHER" id="PTHR45138:SF9">
    <property type="entry name" value="DIGUANYLATE CYCLASE DGCM-RELATED"/>
    <property type="match status" value="1"/>
</dbReference>
<proteinExistence type="predicted"/>
<accession>A0A9J6ZKP6</accession>
<evidence type="ECO:0000313" key="5">
    <source>
        <dbReference type="Proteomes" id="UP001056756"/>
    </source>
</evidence>
<dbReference type="PROSITE" id="PS50113">
    <property type="entry name" value="PAC"/>
    <property type="match status" value="1"/>
</dbReference>
<dbReference type="InterPro" id="IPR043128">
    <property type="entry name" value="Rev_trsase/Diguanyl_cyclase"/>
</dbReference>
<sequence>MGITMLIDFGVFLVLLALLVFLIFTKTMSILHRVYLALHLAFMHWALLQFAAHTTPYLPYKFLFIQSSYVALSLTGLGSFVLTLYIMNKSSFFKTFTFKLLLLPCVCAIVFILVNPNELFLTLYQDGRSDKVFSYGKYFGLVIGQMFIYVITSLFLLVLSYIRSAHRSVTRKLSKFAINGLGLLMLFGIIDLFINIINMTWFSSYFPVLSIGMMCAAFYMTFQLNRINVLDIIDLAHRDVMNTMSVGILVLDRDNFIVEMNKHVHAIIPLRIGNYFDMQRIQEHIPEMDWSKIEKQFILRKNDPFYKLDFEIYTKKPTESYFQVQSTPILNQRSKLMGYMFTMQEVTEIKKLAESTKRQNTLLQQRNSELIKTQEKLYEANKKLEKIAITDVLTECYNRRYLMQFLEYELPRNITNKVPFTIIIIDIDYFKLINDAYGHLNGDTVLVQTARKVNETIRKQDILARYGGEEFIIYLPQLSRIEAQQKAEDIKNEIENNRIWIEEVNDEISVTISVGVVTIEDYKQFQITDSKVLLHEIMSLADTALYEAKYKGRNLIVNRSFAI</sequence>
<dbReference type="EMBL" id="CP097899">
    <property type="protein sequence ID" value="URN96636.1"/>
    <property type="molecule type" value="Genomic_DNA"/>
</dbReference>
<dbReference type="InterPro" id="IPR029787">
    <property type="entry name" value="Nucleotide_cyclase"/>
</dbReference>
<dbReference type="PANTHER" id="PTHR45138">
    <property type="entry name" value="REGULATORY COMPONENTS OF SENSORY TRANSDUCTION SYSTEM"/>
    <property type="match status" value="1"/>
</dbReference>
<keyword evidence="1" id="KW-0812">Transmembrane</keyword>
<feature type="transmembrane region" description="Helical" evidence="1">
    <location>
        <begin position="34"/>
        <end position="52"/>
    </location>
</feature>
<keyword evidence="4" id="KW-0548">Nucleotidyltransferase</keyword>
<dbReference type="Gene3D" id="3.30.450.20">
    <property type="entry name" value="PAS domain"/>
    <property type="match status" value="1"/>
</dbReference>
<dbReference type="Pfam" id="PF00990">
    <property type="entry name" value="GGDEF"/>
    <property type="match status" value="1"/>
</dbReference>
<dbReference type="EC" id="2.7.7.65" evidence="4"/>
<keyword evidence="4" id="KW-0808">Transferase</keyword>
<dbReference type="InterPro" id="IPR000160">
    <property type="entry name" value="GGDEF_dom"/>
</dbReference>